<evidence type="ECO:0000313" key="2">
    <source>
        <dbReference type="Proteomes" id="UP001320706"/>
    </source>
</evidence>
<protein>
    <submittedName>
        <fullName evidence="1">Uncharacterized protein</fullName>
    </submittedName>
</protein>
<gene>
    <name evidence="1" type="ORF">M8818_002858</name>
</gene>
<reference evidence="1" key="1">
    <citation type="submission" date="2024-02" db="EMBL/GenBank/DDBJ databases">
        <title>Metagenome Assembled Genome of Zalaria obscura JY119.</title>
        <authorList>
            <person name="Vighnesh L."/>
            <person name="Jagadeeshwari U."/>
            <person name="Venkata Ramana C."/>
            <person name="Sasikala C."/>
        </authorList>
    </citation>
    <scope>NUCLEOTIDE SEQUENCE</scope>
    <source>
        <strain evidence="1">JY119</strain>
    </source>
</reference>
<organism evidence="1 2">
    <name type="scientific">Zalaria obscura</name>
    <dbReference type="NCBI Taxonomy" id="2024903"/>
    <lineage>
        <taxon>Eukaryota</taxon>
        <taxon>Fungi</taxon>
        <taxon>Dikarya</taxon>
        <taxon>Ascomycota</taxon>
        <taxon>Pezizomycotina</taxon>
        <taxon>Dothideomycetes</taxon>
        <taxon>Dothideomycetidae</taxon>
        <taxon>Dothideales</taxon>
        <taxon>Zalariaceae</taxon>
        <taxon>Zalaria</taxon>
    </lineage>
</organism>
<dbReference type="Proteomes" id="UP001320706">
    <property type="component" value="Unassembled WGS sequence"/>
</dbReference>
<sequence>MWDAHSDVGVAQVRVTGGIVLAVYEDNLSSVGLTIAVIILQGTGVIPLLLVLVGLLRIIQVLDFPKDALYPKAIIATRVFFLAGIAILVAGSCLLGNYKSPGDTTTGIKLVRAGYVLIAAVLGILVMFGAHIWTRRTLLSASGAKCLGGMLASIPFLAVRISYACLSAFNGTPKWNPLVGSVAALVCMHSVMEYIVVVIVLAIGFAISPVNTSPPLSFQDEEHANVARA</sequence>
<proteinExistence type="predicted"/>
<dbReference type="EMBL" id="JAMKPW020000011">
    <property type="protein sequence ID" value="KAK8213556.1"/>
    <property type="molecule type" value="Genomic_DNA"/>
</dbReference>
<keyword evidence="2" id="KW-1185">Reference proteome</keyword>
<name>A0ACC3SHP4_9PEZI</name>
<comment type="caution">
    <text evidence="1">The sequence shown here is derived from an EMBL/GenBank/DDBJ whole genome shotgun (WGS) entry which is preliminary data.</text>
</comment>
<accession>A0ACC3SHP4</accession>
<evidence type="ECO:0000313" key="1">
    <source>
        <dbReference type="EMBL" id="KAK8213556.1"/>
    </source>
</evidence>